<evidence type="ECO:0000313" key="2">
    <source>
        <dbReference type="Proteomes" id="UP000091918"/>
    </source>
</evidence>
<organism evidence="1 2">
    <name type="scientific">Emergomyces africanus</name>
    <dbReference type="NCBI Taxonomy" id="1955775"/>
    <lineage>
        <taxon>Eukaryota</taxon>
        <taxon>Fungi</taxon>
        <taxon>Dikarya</taxon>
        <taxon>Ascomycota</taxon>
        <taxon>Pezizomycotina</taxon>
        <taxon>Eurotiomycetes</taxon>
        <taxon>Eurotiomycetidae</taxon>
        <taxon>Onygenales</taxon>
        <taxon>Ajellomycetaceae</taxon>
        <taxon>Emergomyces</taxon>
    </lineage>
</organism>
<sequence>MAEASRQALRIVNRSELENAVERSELGRIDSAEWLWDLTWLDGTKPSQVWRRLQRADFGLPRVAKKASSSAYL</sequence>
<name>A0A1B7NYM3_9EURO</name>
<protein>
    <submittedName>
        <fullName evidence="1">Uncharacterized protein</fullName>
    </submittedName>
</protein>
<dbReference type="Proteomes" id="UP000091918">
    <property type="component" value="Unassembled WGS sequence"/>
</dbReference>
<proteinExistence type="predicted"/>
<keyword evidence="2" id="KW-1185">Reference proteome</keyword>
<comment type="caution">
    <text evidence="1">The sequence shown here is derived from an EMBL/GenBank/DDBJ whole genome shotgun (WGS) entry which is preliminary data.</text>
</comment>
<evidence type="ECO:0000313" key="1">
    <source>
        <dbReference type="EMBL" id="OAX81885.1"/>
    </source>
</evidence>
<dbReference type="AlphaFoldDB" id="A0A1B7NYM3"/>
<reference evidence="1 2" key="1">
    <citation type="submission" date="2015-07" db="EMBL/GenBank/DDBJ databases">
        <title>Emmonsia species relationships and genome sequence.</title>
        <authorList>
            <person name="Cuomo C.A."/>
            <person name="Schwartz I.S."/>
            <person name="Kenyon C."/>
            <person name="de Hoog G.S."/>
            <person name="Govender N.P."/>
            <person name="Botha A."/>
            <person name="Moreno L."/>
            <person name="de Vries M."/>
            <person name="Munoz J.F."/>
            <person name="Stielow J.B."/>
        </authorList>
    </citation>
    <scope>NUCLEOTIDE SEQUENCE [LARGE SCALE GENOMIC DNA]</scope>
    <source>
        <strain evidence="1 2">CBS 136260</strain>
    </source>
</reference>
<gene>
    <name evidence="1" type="ORF">ACJ72_03769</name>
</gene>
<dbReference type="EMBL" id="LGUA01000391">
    <property type="protein sequence ID" value="OAX81885.1"/>
    <property type="molecule type" value="Genomic_DNA"/>
</dbReference>
<accession>A0A1B7NYM3</accession>